<dbReference type="EMBL" id="CABITT030000005">
    <property type="protein sequence ID" value="VVB05306.1"/>
    <property type="molecule type" value="Genomic_DNA"/>
</dbReference>
<organism evidence="2 3">
    <name type="scientific">Arabis nemorensis</name>
    <dbReference type="NCBI Taxonomy" id="586526"/>
    <lineage>
        <taxon>Eukaryota</taxon>
        <taxon>Viridiplantae</taxon>
        <taxon>Streptophyta</taxon>
        <taxon>Embryophyta</taxon>
        <taxon>Tracheophyta</taxon>
        <taxon>Spermatophyta</taxon>
        <taxon>Magnoliopsida</taxon>
        <taxon>eudicotyledons</taxon>
        <taxon>Gunneridae</taxon>
        <taxon>Pentapetalae</taxon>
        <taxon>rosids</taxon>
        <taxon>malvids</taxon>
        <taxon>Brassicales</taxon>
        <taxon>Brassicaceae</taxon>
        <taxon>Arabideae</taxon>
        <taxon>Arabis</taxon>
    </lineage>
</organism>
<feature type="compositionally biased region" description="Basic and acidic residues" evidence="1">
    <location>
        <begin position="23"/>
        <end position="40"/>
    </location>
</feature>
<evidence type="ECO:0000313" key="2">
    <source>
        <dbReference type="EMBL" id="VVB05306.1"/>
    </source>
</evidence>
<protein>
    <submittedName>
        <fullName evidence="2">Uncharacterized protein</fullName>
    </submittedName>
</protein>
<feature type="compositionally biased region" description="Basic residues" evidence="1">
    <location>
        <begin position="41"/>
        <end position="59"/>
    </location>
</feature>
<feature type="compositionally biased region" description="Polar residues" evidence="1">
    <location>
        <begin position="1"/>
        <end position="11"/>
    </location>
</feature>
<dbReference type="Proteomes" id="UP000489600">
    <property type="component" value="Unassembled WGS sequence"/>
</dbReference>
<evidence type="ECO:0000313" key="3">
    <source>
        <dbReference type="Proteomes" id="UP000489600"/>
    </source>
</evidence>
<feature type="region of interest" description="Disordered" evidence="1">
    <location>
        <begin position="1"/>
        <end position="59"/>
    </location>
</feature>
<dbReference type="OrthoDB" id="10439881at2759"/>
<gene>
    <name evidence="2" type="ORF">ANE_LOCUS15750</name>
</gene>
<accession>A0A565BVB8</accession>
<evidence type="ECO:0000256" key="1">
    <source>
        <dbReference type="SAM" id="MobiDB-lite"/>
    </source>
</evidence>
<dbReference type="AlphaFoldDB" id="A0A565BVB8"/>
<keyword evidence="3" id="KW-1185">Reference proteome</keyword>
<reference evidence="2" key="1">
    <citation type="submission" date="2019-07" db="EMBL/GenBank/DDBJ databases">
        <authorList>
            <person name="Dittberner H."/>
        </authorList>
    </citation>
    <scope>NUCLEOTIDE SEQUENCE [LARGE SCALE GENOMIC DNA]</scope>
</reference>
<sequence length="59" mass="6739">MGNISPTTTAAGSGWVKNEIDDESCHVDEPGSGYEKYDKPKTRKITKKRFRIKPKEKRK</sequence>
<proteinExistence type="predicted"/>
<comment type="caution">
    <text evidence="2">The sequence shown here is derived from an EMBL/GenBank/DDBJ whole genome shotgun (WGS) entry which is preliminary data.</text>
</comment>
<name>A0A565BVB8_9BRAS</name>